<protein>
    <recommendedName>
        <fullName evidence="3">PDZ domain-containing protein</fullName>
    </recommendedName>
</protein>
<proteinExistence type="predicted"/>
<keyword evidence="2" id="KW-0472">Membrane</keyword>
<comment type="subcellular location">
    <subcellularLocation>
        <location evidence="1">Membrane</location>
    </subcellularLocation>
</comment>
<dbReference type="GO" id="GO:0030054">
    <property type="term" value="C:cell junction"/>
    <property type="evidence" value="ECO:0007669"/>
    <property type="project" value="TreeGrafter"/>
</dbReference>
<feature type="domain" description="PDZ" evidence="3">
    <location>
        <begin position="26"/>
        <end position="116"/>
    </location>
</feature>
<dbReference type="GO" id="GO:0097120">
    <property type="term" value="P:receptor localization to synapse"/>
    <property type="evidence" value="ECO:0007669"/>
    <property type="project" value="TreeGrafter"/>
</dbReference>
<evidence type="ECO:0000256" key="1">
    <source>
        <dbReference type="ARBA" id="ARBA00004370"/>
    </source>
</evidence>
<dbReference type="SUPFAM" id="SSF50156">
    <property type="entry name" value="PDZ domain-like"/>
    <property type="match status" value="1"/>
</dbReference>
<dbReference type="SMART" id="SM00228">
    <property type="entry name" value="PDZ"/>
    <property type="match status" value="1"/>
</dbReference>
<dbReference type="GO" id="GO:0045197">
    <property type="term" value="P:establishment or maintenance of epithelial cell apical/basal polarity"/>
    <property type="evidence" value="ECO:0007669"/>
    <property type="project" value="TreeGrafter"/>
</dbReference>
<dbReference type="InterPro" id="IPR050614">
    <property type="entry name" value="Synaptic_Scaffolding_LAP-MAGUK"/>
</dbReference>
<evidence type="ECO:0000313" key="4">
    <source>
        <dbReference type="EMBL" id="CAH1964349.1"/>
    </source>
</evidence>
<dbReference type="PANTHER" id="PTHR23119">
    <property type="entry name" value="DISCS LARGE"/>
    <property type="match status" value="1"/>
</dbReference>
<dbReference type="GO" id="GO:0043113">
    <property type="term" value="P:receptor clustering"/>
    <property type="evidence" value="ECO:0007669"/>
    <property type="project" value="TreeGrafter"/>
</dbReference>
<dbReference type="GO" id="GO:0016323">
    <property type="term" value="C:basolateral plasma membrane"/>
    <property type="evidence" value="ECO:0007669"/>
    <property type="project" value="TreeGrafter"/>
</dbReference>
<sequence>MGCGVKIKKGDSKKQLNGDDEWQYEEIALERGGAGLGFSIAGGTDNPAHAAGVGDAGAVADPAVYVTKIIPGGAAAADGRLKVHDCIAAVNGTPLNEVTHAEAVEALKRAGNTVKLLESADLLAISSVQEKDGNHSELGRDCVVGGWLQETNSTPQFTLSGRINIACLCQCSSAQTGSLNSALSNDVVKRMRDRLRTLPTYHLSVSYI</sequence>
<dbReference type="InterPro" id="IPR036034">
    <property type="entry name" value="PDZ_sf"/>
</dbReference>
<dbReference type="GO" id="GO:0019901">
    <property type="term" value="F:protein kinase binding"/>
    <property type="evidence" value="ECO:0007669"/>
    <property type="project" value="TreeGrafter"/>
</dbReference>
<comment type="caution">
    <text evidence="4">The sequence shown here is derived from an EMBL/GenBank/DDBJ whole genome shotgun (WGS) entry which is preliminary data.</text>
</comment>
<dbReference type="Proteomes" id="UP001152888">
    <property type="component" value="Unassembled WGS sequence"/>
</dbReference>
<evidence type="ECO:0000313" key="5">
    <source>
        <dbReference type="Proteomes" id="UP001152888"/>
    </source>
</evidence>
<dbReference type="OrthoDB" id="78824at2759"/>
<dbReference type="EMBL" id="CAKOFQ010006714">
    <property type="protein sequence ID" value="CAH1964349.1"/>
    <property type="molecule type" value="Genomic_DNA"/>
</dbReference>
<dbReference type="Pfam" id="PF00595">
    <property type="entry name" value="PDZ"/>
    <property type="match status" value="1"/>
</dbReference>
<name>A0A9P0P2K3_ACAOB</name>
<evidence type="ECO:0000259" key="3">
    <source>
        <dbReference type="PROSITE" id="PS50106"/>
    </source>
</evidence>
<gene>
    <name evidence="4" type="ORF">ACAOBT_LOCUS5759</name>
</gene>
<dbReference type="Gene3D" id="2.30.42.10">
    <property type="match status" value="1"/>
</dbReference>
<keyword evidence="5" id="KW-1185">Reference proteome</keyword>
<dbReference type="AlphaFoldDB" id="A0A9P0P2K3"/>
<dbReference type="PANTHER" id="PTHR23119:SF51">
    <property type="entry name" value="DISKS LARGE 1 TUMOR SUPPRESSOR PROTEIN"/>
    <property type="match status" value="1"/>
</dbReference>
<dbReference type="InterPro" id="IPR001478">
    <property type="entry name" value="PDZ"/>
</dbReference>
<evidence type="ECO:0000256" key="2">
    <source>
        <dbReference type="ARBA" id="ARBA00023136"/>
    </source>
</evidence>
<reference evidence="4" key="1">
    <citation type="submission" date="2022-03" db="EMBL/GenBank/DDBJ databases">
        <authorList>
            <person name="Sayadi A."/>
        </authorList>
    </citation>
    <scope>NUCLEOTIDE SEQUENCE</scope>
</reference>
<dbReference type="PROSITE" id="PS50106">
    <property type="entry name" value="PDZ"/>
    <property type="match status" value="1"/>
</dbReference>
<dbReference type="GO" id="GO:0098609">
    <property type="term" value="P:cell-cell adhesion"/>
    <property type="evidence" value="ECO:0007669"/>
    <property type="project" value="TreeGrafter"/>
</dbReference>
<accession>A0A9P0P2K3</accession>
<organism evidence="4 5">
    <name type="scientific">Acanthoscelides obtectus</name>
    <name type="common">Bean weevil</name>
    <name type="synonym">Bruchus obtectus</name>
    <dbReference type="NCBI Taxonomy" id="200917"/>
    <lineage>
        <taxon>Eukaryota</taxon>
        <taxon>Metazoa</taxon>
        <taxon>Ecdysozoa</taxon>
        <taxon>Arthropoda</taxon>
        <taxon>Hexapoda</taxon>
        <taxon>Insecta</taxon>
        <taxon>Pterygota</taxon>
        <taxon>Neoptera</taxon>
        <taxon>Endopterygota</taxon>
        <taxon>Coleoptera</taxon>
        <taxon>Polyphaga</taxon>
        <taxon>Cucujiformia</taxon>
        <taxon>Chrysomeloidea</taxon>
        <taxon>Chrysomelidae</taxon>
        <taxon>Bruchinae</taxon>
        <taxon>Bruchini</taxon>
        <taxon>Acanthoscelides</taxon>
    </lineage>
</organism>